<comment type="caution">
    <text evidence="2">The sequence shown here is derived from an EMBL/GenBank/DDBJ whole genome shotgun (WGS) entry which is preliminary data.</text>
</comment>
<keyword evidence="1" id="KW-0732">Signal</keyword>
<feature type="signal peptide" evidence="1">
    <location>
        <begin position="1"/>
        <end position="22"/>
    </location>
</feature>
<proteinExistence type="predicted"/>
<dbReference type="InParanoid" id="B4D871"/>
<protein>
    <submittedName>
        <fullName evidence="2">Uncharacterized protein</fullName>
    </submittedName>
</protein>
<name>B4D871_9BACT</name>
<organism evidence="2 3">
    <name type="scientific">Chthoniobacter flavus Ellin428</name>
    <dbReference type="NCBI Taxonomy" id="497964"/>
    <lineage>
        <taxon>Bacteria</taxon>
        <taxon>Pseudomonadati</taxon>
        <taxon>Verrucomicrobiota</taxon>
        <taxon>Spartobacteria</taxon>
        <taxon>Chthoniobacterales</taxon>
        <taxon>Chthoniobacteraceae</taxon>
        <taxon>Chthoniobacter</taxon>
    </lineage>
</organism>
<sequence>MRSLFLTLGVGLCVLGTMRSNAQQMQQEPTPFTTWLDFHQLADGQRLPGLPIWLASVTGDHTTGTDGKETTTIRLQLRDVGDFDQKRLLRLFFDDHAGASPVVVGLDASGAQKFSRGPLGQGLELPTSETMVFSPAGIATLEIQVPGDGSNLRGAFLATLQAHTMMKALDFAAPGDLIDVFERSSALPLPANDVALFGRVKAKLDEGTVKLSATGEQSVTWEFELVSPPLLTMISFEVSNADEQAPLEVTLNDQPLGPITVSWPDLADPGYLGVVRPLEAGMRFRYAGWLRAQKMIPGALLKAGVNRLVLTLPPDAGPAAVRNLALQLKNNWKNLDYNLSPTSP</sequence>
<reference evidence="2 3" key="1">
    <citation type="journal article" date="2011" name="J. Bacteriol.">
        <title>Genome sequence of Chthoniobacter flavus Ellin428, an aerobic heterotrophic soil bacterium.</title>
        <authorList>
            <person name="Kant R."/>
            <person name="van Passel M.W."/>
            <person name="Palva A."/>
            <person name="Lucas S."/>
            <person name="Lapidus A."/>
            <person name="Glavina Del Rio T."/>
            <person name="Dalin E."/>
            <person name="Tice H."/>
            <person name="Bruce D."/>
            <person name="Goodwin L."/>
            <person name="Pitluck S."/>
            <person name="Larimer F.W."/>
            <person name="Land M.L."/>
            <person name="Hauser L."/>
            <person name="Sangwan P."/>
            <person name="de Vos W.M."/>
            <person name="Janssen P.H."/>
            <person name="Smidt H."/>
        </authorList>
    </citation>
    <scope>NUCLEOTIDE SEQUENCE [LARGE SCALE GENOMIC DNA]</scope>
    <source>
        <strain evidence="2 3">Ellin428</strain>
    </source>
</reference>
<evidence type="ECO:0000313" key="3">
    <source>
        <dbReference type="Proteomes" id="UP000005824"/>
    </source>
</evidence>
<evidence type="ECO:0000256" key="1">
    <source>
        <dbReference type="SAM" id="SignalP"/>
    </source>
</evidence>
<accession>B4D871</accession>
<dbReference type="STRING" id="497964.CfE428DRAFT_5111"/>
<keyword evidence="3" id="KW-1185">Reference proteome</keyword>
<dbReference type="Proteomes" id="UP000005824">
    <property type="component" value="Unassembled WGS sequence"/>
</dbReference>
<gene>
    <name evidence="2" type="ORF">CfE428DRAFT_5111</name>
</gene>
<dbReference type="RefSeq" id="WP_006982432.1">
    <property type="nucleotide sequence ID" value="NZ_ABVL01000020.1"/>
</dbReference>
<dbReference type="AlphaFoldDB" id="B4D871"/>
<evidence type="ECO:0000313" key="2">
    <source>
        <dbReference type="EMBL" id="EDY17425.1"/>
    </source>
</evidence>
<feature type="chain" id="PRO_5002802958" evidence="1">
    <location>
        <begin position="23"/>
        <end position="344"/>
    </location>
</feature>
<dbReference type="EMBL" id="ABVL01000020">
    <property type="protein sequence ID" value="EDY17425.1"/>
    <property type="molecule type" value="Genomic_DNA"/>
</dbReference>